<reference evidence="1 2" key="1">
    <citation type="journal article" date="2017" name="Front. Microbiol.">
        <title>Genomics reveals a unique clone of Burkholderia cenocepacia harbouring an actively excising novel genomic island.</title>
        <authorList>
            <person name="Patil P."/>
            <person name="Mali S."/>
            <person name="Midha S."/>
            <person name="Gautam V."/>
            <person name="Dash L."/>
            <person name="Kumar S."/>
            <person name="Shastri J."/>
            <person name="Singhal L."/>
            <person name="Patil P.B."/>
        </authorList>
    </citation>
    <scope>NUCLEOTIDE SEQUENCE [LARGE SCALE GENOMIC DNA]</scope>
    <source>
        <strain evidence="1 2">BC-19</strain>
    </source>
</reference>
<proteinExistence type="predicted"/>
<dbReference type="Proteomes" id="UP000191686">
    <property type="component" value="Unassembled WGS sequence"/>
</dbReference>
<accession>A0ABD4U7L8</accession>
<dbReference type="RefSeq" id="WP_034202824.1">
    <property type="nucleotide sequence ID" value="NZ_CAJPCQ010000005.1"/>
</dbReference>
<reference evidence="1 2" key="2">
    <citation type="journal article" date="2017" name="Front. Microbiol.">
        <title>Genomics Reveals a Unique Clone of Burkholderia cenocepacia Harboring an Actively Excising Novel Genomic Island.</title>
        <authorList>
            <person name="Patil P.P."/>
            <person name="Mali S."/>
            <person name="Midha S."/>
            <person name="Gautam V."/>
            <person name="Dash L."/>
            <person name="Kumar S."/>
            <person name="Shastri J."/>
            <person name="Singhal L."/>
            <person name="Patil P.B."/>
        </authorList>
    </citation>
    <scope>NUCLEOTIDE SEQUENCE [LARGE SCALE GENOMIC DNA]</scope>
    <source>
        <strain evidence="1 2">BC-19</strain>
    </source>
</reference>
<dbReference type="EMBL" id="JYMX02000002">
    <property type="protein sequence ID" value="MCW3710421.1"/>
    <property type="molecule type" value="Genomic_DNA"/>
</dbReference>
<comment type="caution">
    <text evidence="1">The sequence shown here is derived from an EMBL/GenBank/DDBJ whole genome shotgun (WGS) entry which is preliminary data.</text>
</comment>
<organism evidence="1 2">
    <name type="scientific">Burkholderia cenocepacia</name>
    <dbReference type="NCBI Taxonomy" id="95486"/>
    <lineage>
        <taxon>Bacteria</taxon>
        <taxon>Pseudomonadati</taxon>
        <taxon>Pseudomonadota</taxon>
        <taxon>Betaproteobacteria</taxon>
        <taxon>Burkholderiales</taxon>
        <taxon>Burkholderiaceae</taxon>
        <taxon>Burkholderia</taxon>
        <taxon>Burkholderia cepacia complex</taxon>
    </lineage>
</organism>
<name>A0ABD4U7L8_9BURK</name>
<evidence type="ECO:0000313" key="2">
    <source>
        <dbReference type="Proteomes" id="UP000191686"/>
    </source>
</evidence>
<sequence>MLNREAAATARSQLEAAAKEYDKRQAAVQTLATELYTLRRESSELLIGDVEAYVNSLASTPKEFDRAFAEYKVEYRTFEGVVTEVDRQMHDINVTGGAATGVGVAAGASTALLAPTAAMAIATTFGTASTGTAIASLSGAAATNAALAWLGGGALAAGGGGMSAGGALLALAGPVGWTLAGAAVVGGGVFMWRANAKVAEEAHQRRIPIEKGIASLRMAAGEIEGLKTLTLTHSTGMKSLLATLKQTAPADYGLFSAENKDALGALINHVRALSALLNKTILANASRA</sequence>
<dbReference type="AlphaFoldDB" id="A0ABD4U7L8"/>
<gene>
    <name evidence="1" type="ORF">UE95_003900</name>
</gene>
<evidence type="ECO:0000313" key="1">
    <source>
        <dbReference type="EMBL" id="MCW3710421.1"/>
    </source>
</evidence>
<protein>
    <submittedName>
        <fullName evidence="1">Uncharacterized protein</fullName>
    </submittedName>
</protein>